<name>A0A6G0YL60_APHCR</name>
<accession>A0A6G0YL60</accession>
<dbReference type="InterPro" id="IPR005828">
    <property type="entry name" value="MFS_sugar_transport-like"/>
</dbReference>
<feature type="transmembrane region" description="Helical" evidence="6">
    <location>
        <begin position="397"/>
        <end position="417"/>
    </location>
</feature>
<evidence type="ECO:0000256" key="3">
    <source>
        <dbReference type="ARBA" id="ARBA00022989"/>
    </source>
</evidence>
<keyword evidence="4 6" id="KW-0472">Membrane</keyword>
<feature type="region of interest" description="Disordered" evidence="5">
    <location>
        <begin position="1"/>
        <end position="20"/>
    </location>
</feature>
<dbReference type="PANTHER" id="PTHR48021">
    <property type="match status" value="1"/>
</dbReference>
<evidence type="ECO:0000256" key="5">
    <source>
        <dbReference type="SAM" id="MobiDB-lite"/>
    </source>
</evidence>
<evidence type="ECO:0000313" key="7">
    <source>
        <dbReference type="EMBL" id="KAF0757693.1"/>
    </source>
</evidence>
<dbReference type="PANTHER" id="PTHR48021:SF1">
    <property type="entry name" value="GH07001P-RELATED"/>
    <property type="match status" value="1"/>
</dbReference>
<feature type="transmembrane region" description="Helical" evidence="6">
    <location>
        <begin position="332"/>
        <end position="351"/>
    </location>
</feature>
<feature type="region of interest" description="Disordered" evidence="5">
    <location>
        <begin position="227"/>
        <end position="247"/>
    </location>
</feature>
<feature type="transmembrane region" description="Helical" evidence="6">
    <location>
        <begin position="363"/>
        <end position="385"/>
    </location>
</feature>
<comment type="caution">
    <text evidence="7">The sequence shown here is derived from an EMBL/GenBank/DDBJ whole genome shotgun (WGS) entry which is preliminary data.</text>
</comment>
<feature type="region of interest" description="Disordered" evidence="5">
    <location>
        <begin position="448"/>
        <end position="469"/>
    </location>
</feature>
<sequence>MEENAPGPSTPAEPPVEANVQKPLNNSSVTQGFLAVISLLPCVISGAVLGFTGVSMWNLPLTYRNSTWFASLAALGAALGCLISHSLMNAFGPRGSVLLSHVVCAIGWMLTFSSWTTTNLLVGRTLTGVFVGIVTVAATAHSAECFPSRPSARPVVYTAIGVLCVYLAGSLLSYGQTAAVATAATIVSFVLIRSFVPESPAWLESRGRPGDAEYSRLKLRVTRPSDGARTLEDGVKPSTGGDSTGHRSTAAEAVYRRLHHPDVYRPLMALGLHLALQQMSGPLVLVSYAVQLVDDSGVRVFNGHFVAAVLAVFLVAGALVSTAMNHRESSATLSAAGTLTAGVVISVYNLARRLFLNRLGSQLLSFVPLLGLIVFSVSSSVGLVPHSPVPRYATGEHVALAFGYTVAFAVIKCYPYVHSAVGWWVFAVFAVASALNIVYGVLMFSEPDESSKQQRSATPSKRSSVGPAV</sequence>
<feature type="transmembrane region" description="Helical" evidence="6">
    <location>
        <begin position="121"/>
        <end position="143"/>
    </location>
</feature>
<feature type="transmembrane region" description="Helical" evidence="6">
    <location>
        <begin position="423"/>
        <end position="445"/>
    </location>
</feature>
<dbReference type="GO" id="GO:0022857">
    <property type="term" value="F:transmembrane transporter activity"/>
    <property type="evidence" value="ECO:0007669"/>
    <property type="project" value="InterPro"/>
</dbReference>
<protein>
    <submittedName>
        <fullName evidence="7">Facilitated trehalose transporter Tret1-like isoform X1</fullName>
    </submittedName>
</protein>
<proteinExistence type="predicted"/>
<feature type="compositionally biased region" description="Polar residues" evidence="5">
    <location>
        <begin position="453"/>
        <end position="463"/>
    </location>
</feature>
<dbReference type="GO" id="GO:0016020">
    <property type="term" value="C:membrane"/>
    <property type="evidence" value="ECO:0007669"/>
    <property type="project" value="UniProtKB-SubCell"/>
</dbReference>
<dbReference type="OrthoDB" id="6612291at2759"/>
<reference evidence="7 8" key="1">
    <citation type="submission" date="2019-08" db="EMBL/GenBank/DDBJ databases">
        <title>Whole genome of Aphis craccivora.</title>
        <authorList>
            <person name="Voronova N.V."/>
            <person name="Shulinski R.S."/>
            <person name="Bandarenka Y.V."/>
            <person name="Zhorov D.G."/>
            <person name="Warner D."/>
        </authorList>
    </citation>
    <scope>NUCLEOTIDE SEQUENCE [LARGE SCALE GENOMIC DNA]</scope>
    <source>
        <strain evidence="7">180601</strain>
        <tissue evidence="7">Whole Body</tissue>
    </source>
</reference>
<dbReference type="EMBL" id="VUJU01003500">
    <property type="protein sequence ID" value="KAF0757693.1"/>
    <property type="molecule type" value="Genomic_DNA"/>
</dbReference>
<evidence type="ECO:0000256" key="4">
    <source>
        <dbReference type="ARBA" id="ARBA00023136"/>
    </source>
</evidence>
<feature type="transmembrane region" description="Helical" evidence="6">
    <location>
        <begin position="97"/>
        <end position="115"/>
    </location>
</feature>
<evidence type="ECO:0000256" key="2">
    <source>
        <dbReference type="ARBA" id="ARBA00022692"/>
    </source>
</evidence>
<evidence type="ECO:0000313" key="8">
    <source>
        <dbReference type="Proteomes" id="UP000478052"/>
    </source>
</evidence>
<dbReference type="Pfam" id="PF00083">
    <property type="entry name" value="Sugar_tr"/>
    <property type="match status" value="1"/>
</dbReference>
<feature type="transmembrane region" description="Helical" evidence="6">
    <location>
        <begin position="32"/>
        <end position="54"/>
    </location>
</feature>
<gene>
    <name evidence="7" type="ORF">FWK35_00017944</name>
</gene>
<comment type="subcellular location">
    <subcellularLocation>
        <location evidence="1">Membrane</location>
    </subcellularLocation>
</comment>
<evidence type="ECO:0000256" key="1">
    <source>
        <dbReference type="ARBA" id="ARBA00004370"/>
    </source>
</evidence>
<keyword evidence="8" id="KW-1185">Reference proteome</keyword>
<dbReference type="Proteomes" id="UP000478052">
    <property type="component" value="Unassembled WGS sequence"/>
</dbReference>
<feature type="transmembrane region" description="Helical" evidence="6">
    <location>
        <begin position="66"/>
        <end position="85"/>
    </location>
</feature>
<feature type="transmembrane region" description="Helical" evidence="6">
    <location>
        <begin position="301"/>
        <end position="320"/>
    </location>
</feature>
<dbReference type="InterPro" id="IPR050549">
    <property type="entry name" value="MFS_Trehalose_Transporter"/>
</dbReference>
<keyword evidence="3 6" id="KW-1133">Transmembrane helix</keyword>
<keyword evidence="2 6" id="KW-0812">Transmembrane</keyword>
<dbReference type="SUPFAM" id="SSF103473">
    <property type="entry name" value="MFS general substrate transporter"/>
    <property type="match status" value="1"/>
</dbReference>
<dbReference type="AlphaFoldDB" id="A0A6G0YL60"/>
<dbReference type="Gene3D" id="1.20.1250.20">
    <property type="entry name" value="MFS general substrate transporter like domains"/>
    <property type="match status" value="1"/>
</dbReference>
<organism evidence="7 8">
    <name type="scientific">Aphis craccivora</name>
    <name type="common">Cowpea aphid</name>
    <dbReference type="NCBI Taxonomy" id="307492"/>
    <lineage>
        <taxon>Eukaryota</taxon>
        <taxon>Metazoa</taxon>
        <taxon>Ecdysozoa</taxon>
        <taxon>Arthropoda</taxon>
        <taxon>Hexapoda</taxon>
        <taxon>Insecta</taxon>
        <taxon>Pterygota</taxon>
        <taxon>Neoptera</taxon>
        <taxon>Paraneoptera</taxon>
        <taxon>Hemiptera</taxon>
        <taxon>Sternorrhyncha</taxon>
        <taxon>Aphidomorpha</taxon>
        <taxon>Aphidoidea</taxon>
        <taxon>Aphididae</taxon>
        <taxon>Aphidini</taxon>
        <taxon>Aphis</taxon>
        <taxon>Aphis</taxon>
    </lineage>
</organism>
<evidence type="ECO:0000256" key="6">
    <source>
        <dbReference type="SAM" id="Phobius"/>
    </source>
</evidence>
<feature type="transmembrane region" description="Helical" evidence="6">
    <location>
        <begin position="155"/>
        <end position="172"/>
    </location>
</feature>
<dbReference type="InterPro" id="IPR036259">
    <property type="entry name" value="MFS_trans_sf"/>
</dbReference>